<accession>A0A4U8S5H2</accession>
<dbReference type="InterPro" id="IPR013686">
    <property type="entry name" value="Polypept-transport_assoc_ShlB"/>
</dbReference>
<dbReference type="Gene3D" id="3.10.20.310">
    <property type="entry name" value="membrane protein fhac"/>
    <property type="match status" value="1"/>
</dbReference>
<name>A0A4U8S5H2_9HELI</name>
<dbReference type="OrthoDB" id="290122at2"/>
<dbReference type="EMBL" id="JRPL02000028">
    <property type="protein sequence ID" value="TLD81104.1"/>
    <property type="molecule type" value="Genomic_DNA"/>
</dbReference>
<sequence>MFYKGFEHFIKVKFFLLYLLAYMQLVAAKSNPCFPIHTISFASLDSYLYHTDEEVELIYSTFPFINTQIKPYLNQCMNAQDITTLLKSLNDSVIKKGYLTTRFGIGKQDLSTGELKIKV</sequence>
<evidence type="ECO:0000259" key="1">
    <source>
        <dbReference type="Pfam" id="PF08479"/>
    </source>
</evidence>
<evidence type="ECO:0000313" key="3">
    <source>
        <dbReference type="Proteomes" id="UP000029878"/>
    </source>
</evidence>
<proteinExistence type="predicted"/>
<comment type="caution">
    <text evidence="2">The sequence shown here is derived from an EMBL/GenBank/DDBJ whole genome shotgun (WGS) entry which is preliminary data.</text>
</comment>
<protein>
    <recommendedName>
        <fullName evidence="1">Polypeptide-transport-associated ShlB-type domain-containing protein</fullName>
    </recommendedName>
</protein>
<reference evidence="2 3" key="1">
    <citation type="journal article" date="2014" name="Genome Announc.">
        <title>Draft genome sequences of eight enterohepatic helicobacter species isolated from both laboratory and wild rodents.</title>
        <authorList>
            <person name="Sheh A."/>
            <person name="Shen Z."/>
            <person name="Fox J.G."/>
        </authorList>
    </citation>
    <scope>NUCLEOTIDE SEQUENCE [LARGE SCALE GENOMIC DNA]</scope>
    <source>
        <strain evidence="2 3">ATCC 700114</strain>
    </source>
</reference>
<gene>
    <name evidence="2" type="ORF">LS81_009035</name>
</gene>
<dbReference type="Pfam" id="PF08479">
    <property type="entry name" value="POTRA_2"/>
    <property type="match status" value="1"/>
</dbReference>
<dbReference type="AlphaFoldDB" id="A0A4U8S5H2"/>
<feature type="domain" description="Polypeptide-transport-associated ShlB-type" evidence="1">
    <location>
        <begin position="66"/>
        <end position="119"/>
    </location>
</feature>
<dbReference type="Proteomes" id="UP000029878">
    <property type="component" value="Unassembled WGS sequence"/>
</dbReference>
<evidence type="ECO:0000313" key="2">
    <source>
        <dbReference type="EMBL" id="TLD81104.1"/>
    </source>
</evidence>
<organism evidence="2 3">
    <name type="scientific">Helicobacter trogontum</name>
    <dbReference type="NCBI Taxonomy" id="50960"/>
    <lineage>
        <taxon>Bacteria</taxon>
        <taxon>Pseudomonadati</taxon>
        <taxon>Campylobacterota</taxon>
        <taxon>Epsilonproteobacteria</taxon>
        <taxon>Campylobacterales</taxon>
        <taxon>Helicobacteraceae</taxon>
        <taxon>Helicobacter</taxon>
    </lineage>
</organism>